<proteinExistence type="predicted"/>
<dbReference type="AlphaFoldDB" id="A6G8A9"/>
<comment type="caution">
    <text evidence="1">The sequence shown here is derived from an EMBL/GenBank/DDBJ whole genome shotgun (WGS) entry which is preliminary data.</text>
</comment>
<reference evidence="1 2" key="1">
    <citation type="submission" date="2007-06" db="EMBL/GenBank/DDBJ databases">
        <authorList>
            <person name="Shimkets L."/>
            <person name="Ferriera S."/>
            <person name="Johnson J."/>
            <person name="Kravitz S."/>
            <person name="Beeson K."/>
            <person name="Sutton G."/>
            <person name="Rogers Y.-H."/>
            <person name="Friedman R."/>
            <person name="Frazier M."/>
            <person name="Venter J.C."/>
        </authorList>
    </citation>
    <scope>NUCLEOTIDE SEQUENCE [LARGE SCALE GENOMIC DNA]</scope>
    <source>
        <strain evidence="1 2">SIR-1</strain>
    </source>
</reference>
<dbReference type="RefSeq" id="WP_006972954.1">
    <property type="nucleotide sequence ID" value="NZ_ABCS01000038.1"/>
</dbReference>
<evidence type="ECO:0000313" key="1">
    <source>
        <dbReference type="EMBL" id="EDM77950.1"/>
    </source>
</evidence>
<sequence>MFASSLLLTLTLSGSGAPAPSCPALSGDPLEHVPASATTVVGLDVDALAKTAVGRALLPALRADLQIAEALEILDDCGLELARTYAMIAARDAGEGRMLVVQGRGLGERSTLTCLEAELQARSEGASPWTREAGTCGERLALRDGSRAWVVNDYTLVWARAGLADRVAEQLEGRA</sequence>
<gene>
    <name evidence="1" type="ORF">PPSIR1_01984</name>
</gene>
<organism evidence="1 2">
    <name type="scientific">Plesiocystis pacifica SIR-1</name>
    <dbReference type="NCBI Taxonomy" id="391625"/>
    <lineage>
        <taxon>Bacteria</taxon>
        <taxon>Pseudomonadati</taxon>
        <taxon>Myxococcota</taxon>
        <taxon>Polyangia</taxon>
        <taxon>Nannocystales</taxon>
        <taxon>Nannocystaceae</taxon>
        <taxon>Plesiocystis</taxon>
    </lineage>
</organism>
<name>A6G8A9_9BACT</name>
<dbReference type="Proteomes" id="UP000005801">
    <property type="component" value="Unassembled WGS sequence"/>
</dbReference>
<keyword evidence="2" id="KW-1185">Reference proteome</keyword>
<accession>A6G8A9</accession>
<protein>
    <submittedName>
        <fullName evidence="1">Uncharacterized protein</fullName>
    </submittedName>
</protein>
<dbReference type="EMBL" id="ABCS01000038">
    <property type="protein sequence ID" value="EDM77950.1"/>
    <property type="molecule type" value="Genomic_DNA"/>
</dbReference>
<dbReference type="OrthoDB" id="9822343at2"/>
<feature type="non-terminal residue" evidence="1">
    <location>
        <position position="175"/>
    </location>
</feature>
<evidence type="ECO:0000313" key="2">
    <source>
        <dbReference type="Proteomes" id="UP000005801"/>
    </source>
</evidence>